<dbReference type="SUPFAM" id="SSF51445">
    <property type="entry name" value="(Trans)glycosidases"/>
    <property type="match status" value="1"/>
</dbReference>
<evidence type="ECO:0000313" key="1">
    <source>
        <dbReference type="EMBL" id="VAW92448.1"/>
    </source>
</evidence>
<reference evidence="1" key="1">
    <citation type="submission" date="2018-06" db="EMBL/GenBank/DDBJ databases">
        <authorList>
            <person name="Zhirakovskaya E."/>
        </authorList>
    </citation>
    <scope>NUCLEOTIDE SEQUENCE</scope>
</reference>
<dbReference type="AlphaFoldDB" id="A0A3B0ZG26"/>
<organism evidence="1">
    <name type="scientific">hydrothermal vent metagenome</name>
    <dbReference type="NCBI Taxonomy" id="652676"/>
    <lineage>
        <taxon>unclassified sequences</taxon>
        <taxon>metagenomes</taxon>
        <taxon>ecological metagenomes</taxon>
    </lineage>
</organism>
<protein>
    <recommendedName>
        <fullName evidence="2">Arabinogalactan endo-beta-1,4-galactanase</fullName>
    </recommendedName>
</protein>
<name>A0A3B0ZG26_9ZZZZ</name>
<dbReference type="InterPro" id="IPR017853">
    <property type="entry name" value="GH"/>
</dbReference>
<accession>A0A3B0ZG26</accession>
<dbReference type="EMBL" id="UOFT01000025">
    <property type="protein sequence ID" value="VAW92448.1"/>
    <property type="molecule type" value="Genomic_DNA"/>
</dbReference>
<evidence type="ECO:0008006" key="2">
    <source>
        <dbReference type="Google" id="ProtNLM"/>
    </source>
</evidence>
<gene>
    <name evidence="1" type="ORF">MNBD_GAMMA23-419</name>
</gene>
<proteinExistence type="predicted"/>
<dbReference type="Gene3D" id="3.20.20.80">
    <property type="entry name" value="Glycosidases"/>
    <property type="match status" value="1"/>
</dbReference>
<sequence>MTKLTLLYISVLFLSGCGGGSSSPSPQTPPVVEQTRSFYMGFTPWPYDATINAVNVTYQKIQQQGDLVHHQIMQGIPWDEAFNKAAYPQGVEDALTGRLNQTLAGTKVLLSIDSLDSTRKALANNWGNNGEEARPAPWDNRSFDNPDVITAYTNFALDLIARFNPTHFNYGTEASELILNDLAEYAKFKVFAEQVYKNIKLQYPNLKLMLSVGLKSPSSSEMNTIKQNLADILPYVDVLGVSVYPYIFFSHADKGNPDNLPSDWLSQVNQLAPSKPIAITETGWIAEDLVIPVFSVNVASNEANQAKYVARLLDESNQLSAEFVIWWSAIDFQALWEGVLLKDDLAAIWRDIGLYDEQVQARSGLSEWQEYLARSKN</sequence>
<dbReference type="PROSITE" id="PS51257">
    <property type="entry name" value="PROKAR_LIPOPROTEIN"/>
    <property type="match status" value="1"/>
</dbReference>